<dbReference type="EMBL" id="CAACVS010000269">
    <property type="protein sequence ID" value="VEU40265.1"/>
    <property type="molecule type" value="Genomic_DNA"/>
</dbReference>
<feature type="compositionally biased region" description="Basic and acidic residues" evidence="1">
    <location>
        <begin position="110"/>
        <end position="130"/>
    </location>
</feature>
<keyword evidence="3" id="KW-1185">Reference proteome</keyword>
<organism evidence="2 3">
    <name type="scientific">Pseudo-nitzschia multistriata</name>
    <dbReference type="NCBI Taxonomy" id="183589"/>
    <lineage>
        <taxon>Eukaryota</taxon>
        <taxon>Sar</taxon>
        <taxon>Stramenopiles</taxon>
        <taxon>Ochrophyta</taxon>
        <taxon>Bacillariophyta</taxon>
        <taxon>Bacillariophyceae</taxon>
        <taxon>Bacillariophycidae</taxon>
        <taxon>Bacillariales</taxon>
        <taxon>Bacillariaceae</taxon>
        <taxon>Pseudo-nitzschia</taxon>
    </lineage>
</organism>
<evidence type="ECO:0000313" key="2">
    <source>
        <dbReference type="EMBL" id="VEU40265.1"/>
    </source>
</evidence>
<feature type="compositionally biased region" description="Basic and acidic residues" evidence="1">
    <location>
        <begin position="285"/>
        <end position="300"/>
    </location>
</feature>
<feature type="region of interest" description="Disordered" evidence="1">
    <location>
        <begin position="176"/>
        <end position="357"/>
    </location>
</feature>
<gene>
    <name evidence="2" type="ORF">PSNMU_V1.4_AUG-EV-PASAV3_0071530</name>
</gene>
<feature type="compositionally biased region" description="Acidic residues" evidence="1">
    <location>
        <begin position="208"/>
        <end position="223"/>
    </location>
</feature>
<feature type="compositionally biased region" description="Acidic residues" evidence="1">
    <location>
        <begin position="131"/>
        <end position="160"/>
    </location>
</feature>
<feature type="compositionally biased region" description="Acidic residues" evidence="1">
    <location>
        <begin position="235"/>
        <end position="247"/>
    </location>
</feature>
<feature type="compositionally biased region" description="Acidic residues" evidence="1">
    <location>
        <begin position="176"/>
        <end position="197"/>
    </location>
</feature>
<feature type="compositionally biased region" description="Polar residues" evidence="1">
    <location>
        <begin position="266"/>
        <end position="277"/>
    </location>
</feature>
<feature type="region of interest" description="Disordered" evidence="1">
    <location>
        <begin position="110"/>
        <end position="160"/>
    </location>
</feature>
<sequence length="414" mass="46838">MVYQQSIQKKCNETLALLDRSKQSHKCNVHLSEDEVMEKLLCRIKNMNAEGVRLIDKLKLNQTKKRKNRTKGRHKRSLLARKIEAIDSCHKIKDDYQSLLEACESIARNKNDDGVMTDGKDDDNYSNRDQYDEDNGYNDDDDEDDYDYDYTDDDDDDIISDYEYDEGEYSHLEYDEYDFDSDSDSDDENDDEDEDEDCRFKASSTLVDLDDSFSDEEDEDQDEDYRSKPSLTLVDLDDSFSDAEDKDEDCRSSPSLTLVGLDDSFSDTSSVSPTGRSLTGLDGAESIHLESHTERRDDKSPMSSASKKSGDFNTDTREGTQDDSALGAVSSPVGKLIDSSSDDGKNESIGDSPLVPFQVRNNDRRNVLAWSRCAARKQKSQNNNQEKNCASSEPHSAHCAPIMTRGCFLFLPFG</sequence>
<name>A0A448ZE10_9STRA</name>
<evidence type="ECO:0000256" key="1">
    <source>
        <dbReference type="SAM" id="MobiDB-lite"/>
    </source>
</evidence>
<evidence type="ECO:0000313" key="3">
    <source>
        <dbReference type="Proteomes" id="UP000291116"/>
    </source>
</evidence>
<dbReference type="Proteomes" id="UP000291116">
    <property type="component" value="Unassembled WGS sequence"/>
</dbReference>
<accession>A0A448ZE10</accession>
<reference evidence="2 3" key="1">
    <citation type="submission" date="2019-01" db="EMBL/GenBank/DDBJ databases">
        <authorList>
            <person name="Ferrante I. M."/>
        </authorList>
    </citation>
    <scope>NUCLEOTIDE SEQUENCE [LARGE SCALE GENOMIC DNA]</scope>
    <source>
        <strain evidence="2 3">B856</strain>
    </source>
</reference>
<feature type="region of interest" description="Disordered" evidence="1">
    <location>
        <begin position="376"/>
        <end position="396"/>
    </location>
</feature>
<protein>
    <submittedName>
        <fullName evidence="2">Uncharacterized protein</fullName>
    </submittedName>
</protein>
<feature type="compositionally biased region" description="Basic and acidic residues" evidence="1">
    <location>
        <begin position="308"/>
        <end position="320"/>
    </location>
</feature>
<proteinExistence type="predicted"/>
<dbReference type="AlphaFoldDB" id="A0A448ZE10"/>